<dbReference type="Pfam" id="PF03050">
    <property type="entry name" value="DDE_Tnp_IS66"/>
    <property type="match status" value="1"/>
</dbReference>
<gene>
    <name evidence="2" type="ORF">LCGC14_2497200</name>
</gene>
<dbReference type="InterPro" id="IPR004291">
    <property type="entry name" value="Transposase_IS66_central"/>
</dbReference>
<evidence type="ECO:0000259" key="1">
    <source>
        <dbReference type="Pfam" id="PF03050"/>
    </source>
</evidence>
<reference evidence="2" key="1">
    <citation type="journal article" date="2015" name="Nature">
        <title>Complex archaea that bridge the gap between prokaryotes and eukaryotes.</title>
        <authorList>
            <person name="Spang A."/>
            <person name="Saw J.H."/>
            <person name="Jorgensen S.L."/>
            <person name="Zaremba-Niedzwiedzka K."/>
            <person name="Martijn J."/>
            <person name="Lind A.E."/>
            <person name="van Eijk R."/>
            <person name="Schleper C."/>
            <person name="Guy L."/>
            <person name="Ettema T.J."/>
        </authorList>
    </citation>
    <scope>NUCLEOTIDE SEQUENCE</scope>
</reference>
<dbReference type="AlphaFoldDB" id="A0A0F9DWU2"/>
<comment type="caution">
    <text evidence="2">The sequence shown here is derived from an EMBL/GenBank/DDBJ whole genome shotgun (WGS) entry which is preliminary data.</text>
</comment>
<feature type="non-terminal residue" evidence="2">
    <location>
        <position position="1"/>
    </location>
</feature>
<organism evidence="2">
    <name type="scientific">marine sediment metagenome</name>
    <dbReference type="NCBI Taxonomy" id="412755"/>
    <lineage>
        <taxon>unclassified sequences</taxon>
        <taxon>metagenomes</taxon>
        <taxon>ecological metagenomes</taxon>
    </lineage>
</organism>
<name>A0A0F9DWU2_9ZZZZ</name>
<dbReference type="InterPro" id="IPR052344">
    <property type="entry name" value="Transposase-related"/>
</dbReference>
<sequence length="129" mass="15186">AWLGRQFDDRLVEPNSPLGKAIAYMLKHWSRLTLFLRQAGAPLDNNICERALKKVIQHRKNSLFYKTLHGAYIGDLFMSIIYTCNLEDVNAFEYLNALEEHSAELFKHPELWLPWNYHEQLARQDDQPD</sequence>
<feature type="domain" description="Transposase IS66 central" evidence="1">
    <location>
        <begin position="10"/>
        <end position="71"/>
    </location>
</feature>
<evidence type="ECO:0000313" key="2">
    <source>
        <dbReference type="EMBL" id="KKL16278.1"/>
    </source>
</evidence>
<dbReference type="PANTHER" id="PTHR33678:SF2">
    <property type="match status" value="1"/>
</dbReference>
<proteinExistence type="predicted"/>
<protein>
    <recommendedName>
        <fullName evidence="1">Transposase IS66 central domain-containing protein</fullName>
    </recommendedName>
</protein>
<accession>A0A0F9DWU2</accession>
<dbReference type="PANTHER" id="PTHR33678">
    <property type="entry name" value="BLL1576 PROTEIN"/>
    <property type="match status" value="1"/>
</dbReference>
<dbReference type="EMBL" id="LAZR01039727">
    <property type="protein sequence ID" value="KKL16278.1"/>
    <property type="molecule type" value="Genomic_DNA"/>
</dbReference>